<dbReference type="PANTHER" id="PTHR12788:SF10">
    <property type="entry name" value="PROTEIN-TYROSINE SULFOTRANSFERASE"/>
    <property type="match status" value="1"/>
</dbReference>
<dbReference type="Gene3D" id="1.25.40.10">
    <property type="entry name" value="Tetratricopeptide repeat domain"/>
    <property type="match status" value="2"/>
</dbReference>
<dbReference type="RefSeq" id="WP_187713228.1">
    <property type="nucleotide sequence ID" value="NZ_CP060820.1"/>
</dbReference>
<dbReference type="EMBL" id="CP060820">
    <property type="protein sequence ID" value="QNP41792.1"/>
    <property type="molecule type" value="Genomic_DNA"/>
</dbReference>
<evidence type="ECO:0000313" key="3">
    <source>
        <dbReference type="EMBL" id="QNP41792.1"/>
    </source>
</evidence>
<dbReference type="Pfam" id="PF13469">
    <property type="entry name" value="Sulfotransfer_3"/>
    <property type="match status" value="1"/>
</dbReference>
<dbReference type="InterPro" id="IPR011990">
    <property type="entry name" value="TPR-like_helical_dom_sf"/>
</dbReference>
<reference evidence="3 4" key="1">
    <citation type="submission" date="2020-08" db="EMBL/GenBank/DDBJ databases">
        <title>Lysobacter sp. II4 sp. nov., isolated from soil.</title>
        <authorList>
            <person name="Woo C.Y."/>
            <person name="Kim J."/>
        </authorList>
    </citation>
    <scope>NUCLEOTIDE SEQUENCE [LARGE SCALE GENOMIC DNA]</scope>
    <source>
        <strain evidence="3 4">II4</strain>
    </source>
</reference>
<organism evidence="3 4">
    <name type="scientific">Agrilutibacter terrestris</name>
    <dbReference type="NCBI Taxonomy" id="2865112"/>
    <lineage>
        <taxon>Bacteria</taxon>
        <taxon>Pseudomonadati</taxon>
        <taxon>Pseudomonadota</taxon>
        <taxon>Gammaproteobacteria</taxon>
        <taxon>Lysobacterales</taxon>
        <taxon>Lysobacteraceae</taxon>
        <taxon>Agrilutibacter</taxon>
    </lineage>
</organism>
<dbReference type="Gene3D" id="3.40.50.300">
    <property type="entry name" value="P-loop containing nucleotide triphosphate hydrolases"/>
    <property type="match status" value="1"/>
</dbReference>
<keyword evidence="2" id="KW-0175">Coiled coil</keyword>
<gene>
    <name evidence="3" type="ORF">H8B22_06185</name>
</gene>
<dbReference type="InterPro" id="IPR019734">
    <property type="entry name" value="TPR_rpt"/>
</dbReference>
<dbReference type="SMART" id="SM00028">
    <property type="entry name" value="TPR"/>
    <property type="match status" value="4"/>
</dbReference>
<dbReference type="SUPFAM" id="SSF48452">
    <property type="entry name" value="TPR-like"/>
    <property type="match status" value="2"/>
</dbReference>
<dbReference type="InterPro" id="IPR026634">
    <property type="entry name" value="TPST-like"/>
</dbReference>
<dbReference type="KEGG" id="lsx:H8B22_06185"/>
<feature type="coiled-coil region" evidence="2">
    <location>
        <begin position="228"/>
        <end position="267"/>
    </location>
</feature>
<dbReference type="Proteomes" id="UP000516018">
    <property type="component" value="Chromosome"/>
</dbReference>
<dbReference type="PANTHER" id="PTHR12788">
    <property type="entry name" value="PROTEIN-TYROSINE SULFOTRANSFERASE 2"/>
    <property type="match status" value="1"/>
</dbReference>
<dbReference type="AlphaFoldDB" id="A0A7H0G0H6"/>
<keyword evidence="1 3" id="KW-0808">Transferase</keyword>
<keyword evidence="4" id="KW-1185">Reference proteome</keyword>
<sequence>MSVRHDTPDPASLREALHCLGDGRHPLAADLARRALLAAPDDPAWLSVLALATSAAGRADEALPLYQRLVELQPRQAAHWSNLGNCLCELHRERDALTPMEQAFALGASDAGAHFAMARACNAHGDPRRGLRHVEQALAAAPGDVDFRVLYVQLLGAVDAWELARDEIAALLPRPLDATQRVDLAYALLRGGSHADAQALFAAVLVQSPGDTDARIGSILALERLNRIDAAAGERALLDEQLDASERERLRDKLLQLDARLAARQDDHPRAGASLETLLELPDLDASARIGFGFDLGAARVKCGQIDAAMAAFAQAHALRRAQVNVAHPALAGNIDLYQVMSEPLADAPPAGLHFDDRRRDPVFVVGFPRSGTTLLEQLLDAHAGLSSFDEQPFVQRLAQRLYARADTVQAALRTLDAPERQRLRASYFADADTVLPAAGDARPVDKNPLNLLRLPLLPHLFPDARVVLALRHPCDVVLSCYMQHFGAPAFAVTFETLEAGAEMYDRTFAHWWRMRDRLALPVHVLRYEDLVADTEAEARRLFAFLDLPWQDDLLRFTERARDRVIGTPSYAQVIEPVNRKAVGRWTAFRAHFGDSALARLEPWVERFGYPAL</sequence>
<dbReference type="InterPro" id="IPR027417">
    <property type="entry name" value="P-loop_NTPase"/>
</dbReference>
<evidence type="ECO:0000313" key="4">
    <source>
        <dbReference type="Proteomes" id="UP000516018"/>
    </source>
</evidence>
<evidence type="ECO:0000256" key="2">
    <source>
        <dbReference type="SAM" id="Coils"/>
    </source>
</evidence>
<dbReference type="GO" id="GO:0008476">
    <property type="term" value="F:protein-tyrosine sulfotransferase activity"/>
    <property type="evidence" value="ECO:0007669"/>
    <property type="project" value="InterPro"/>
</dbReference>
<name>A0A7H0G0H6_9GAMM</name>
<protein>
    <submittedName>
        <fullName evidence="3">Sulfotransferase</fullName>
    </submittedName>
</protein>
<dbReference type="SUPFAM" id="SSF52540">
    <property type="entry name" value="P-loop containing nucleoside triphosphate hydrolases"/>
    <property type="match status" value="1"/>
</dbReference>
<evidence type="ECO:0000256" key="1">
    <source>
        <dbReference type="ARBA" id="ARBA00022679"/>
    </source>
</evidence>
<proteinExistence type="predicted"/>
<accession>A0A7H0G0H6</accession>